<evidence type="ECO:0000313" key="2">
    <source>
        <dbReference type="EMBL" id="PKZ67016.1"/>
    </source>
</evidence>
<protein>
    <submittedName>
        <fullName evidence="2">Uncharacterized protein</fullName>
    </submittedName>
</protein>
<sequence>MTGFATAGFGRRAGVLASLNAVCAGIGRRVDVDLLAAGAALHPEAPPLGLPLQTARTVGREQPS</sequence>
<dbReference type="Proteomes" id="UP000234662">
    <property type="component" value="Unassembled WGS sequence"/>
</dbReference>
<evidence type="ECO:0000313" key="3">
    <source>
        <dbReference type="Proteomes" id="UP000234662"/>
    </source>
</evidence>
<evidence type="ECO:0000313" key="1">
    <source>
        <dbReference type="EMBL" id="AWO83503.1"/>
    </source>
</evidence>
<dbReference type="AlphaFoldDB" id="A0A2I1RD77"/>
<gene>
    <name evidence="2" type="ORF">CYJ73_04680</name>
    <name evidence="1" type="ORF">DLJ61_08195</name>
</gene>
<dbReference type="Proteomes" id="UP000247118">
    <property type="component" value="Chromosome"/>
</dbReference>
<reference evidence="1 4" key="2">
    <citation type="submission" date="2018-05" db="EMBL/GenBank/DDBJ databases">
        <title>Complete genome sequence of Gordonia terrae NRRL B-16283.</title>
        <authorList>
            <person name="Garlena R.A."/>
            <person name="Russell D.A."/>
            <person name="Hatfull G.F."/>
        </authorList>
    </citation>
    <scope>NUCLEOTIDE SEQUENCE [LARGE SCALE GENOMIC DNA]</scope>
    <source>
        <strain evidence="1 4">NRRL B-16283</strain>
    </source>
</reference>
<dbReference type="KEGG" id="gta:BCM27_08115"/>
<accession>A0A2I1RD77</accession>
<dbReference type="STRING" id="2055.BCM27_08115"/>
<evidence type="ECO:0000313" key="4">
    <source>
        <dbReference type="Proteomes" id="UP000247118"/>
    </source>
</evidence>
<dbReference type="GeneID" id="32687734"/>
<reference evidence="2 3" key="1">
    <citation type="submission" date="2017-12" db="EMBL/GenBank/DDBJ databases">
        <title>Phylogenetic diversity of female urinary microbiome.</title>
        <authorList>
            <person name="Thomas-White K."/>
            <person name="Wolfe A.J."/>
        </authorList>
    </citation>
    <scope>NUCLEOTIDE SEQUENCE [LARGE SCALE GENOMIC DNA]</scope>
    <source>
        <strain evidence="2 3">UMB0777</strain>
    </source>
</reference>
<dbReference type="EMBL" id="CP029604">
    <property type="protein sequence ID" value="AWO83503.1"/>
    <property type="molecule type" value="Genomic_DNA"/>
</dbReference>
<dbReference type="RefSeq" id="WP_033203652.1">
    <property type="nucleotide sequence ID" value="NZ_CABEIC010000002.1"/>
</dbReference>
<proteinExistence type="predicted"/>
<name>A0A2I1RD77_9ACTN</name>
<dbReference type="EMBL" id="PKJC01000002">
    <property type="protein sequence ID" value="PKZ67016.1"/>
    <property type="molecule type" value="Genomic_DNA"/>
</dbReference>
<organism evidence="2 3">
    <name type="scientific">Gordonia terrae</name>
    <dbReference type="NCBI Taxonomy" id="2055"/>
    <lineage>
        <taxon>Bacteria</taxon>
        <taxon>Bacillati</taxon>
        <taxon>Actinomycetota</taxon>
        <taxon>Actinomycetes</taxon>
        <taxon>Mycobacteriales</taxon>
        <taxon>Gordoniaceae</taxon>
        <taxon>Gordonia</taxon>
    </lineage>
</organism>